<name>A0ABN9PWS6_9DINO</name>
<feature type="region of interest" description="Disordered" evidence="1">
    <location>
        <begin position="107"/>
        <end position="143"/>
    </location>
</feature>
<keyword evidence="3" id="KW-1185">Reference proteome</keyword>
<evidence type="ECO:0000313" key="2">
    <source>
        <dbReference type="EMBL" id="CAK0796239.1"/>
    </source>
</evidence>
<evidence type="ECO:0000313" key="3">
    <source>
        <dbReference type="Proteomes" id="UP001189429"/>
    </source>
</evidence>
<feature type="region of interest" description="Disordered" evidence="1">
    <location>
        <begin position="674"/>
        <end position="693"/>
    </location>
</feature>
<evidence type="ECO:0000256" key="1">
    <source>
        <dbReference type="SAM" id="MobiDB-lite"/>
    </source>
</evidence>
<gene>
    <name evidence="2" type="ORF">PCOR1329_LOCUS5662</name>
</gene>
<protein>
    <submittedName>
        <fullName evidence="2">Uncharacterized protein</fullName>
    </submittedName>
</protein>
<dbReference type="Proteomes" id="UP001189429">
    <property type="component" value="Unassembled WGS sequence"/>
</dbReference>
<organism evidence="2 3">
    <name type="scientific">Prorocentrum cordatum</name>
    <dbReference type="NCBI Taxonomy" id="2364126"/>
    <lineage>
        <taxon>Eukaryota</taxon>
        <taxon>Sar</taxon>
        <taxon>Alveolata</taxon>
        <taxon>Dinophyceae</taxon>
        <taxon>Prorocentrales</taxon>
        <taxon>Prorocentraceae</taxon>
        <taxon>Prorocentrum</taxon>
    </lineage>
</organism>
<comment type="caution">
    <text evidence="2">The sequence shown here is derived from an EMBL/GenBank/DDBJ whole genome shotgun (WGS) entry which is preliminary data.</text>
</comment>
<dbReference type="EMBL" id="CAUYUJ010001500">
    <property type="protein sequence ID" value="CAK0796239.1"/>
    <property type="molecule type" value="Genomic_DNA"/>
</dbReference>
<feature type="non-terminal residue" evidence="2">
    <location>
        <position position="1"/>
    </location>
</feature>
<reference evidence="2" key="1">
    <citation type="submission" date="2023-10" db="EMBL/GenBank/DDBJ databases">
        <authorList>
            <person name="Chen Y."/>
            <person name="Shah S."/>
            <person name="Dougan E. K."/>
            <person name="Thang M."/>
            <person name="Chan C."/>
        </authorList>
    </citation>
    <scope>NUCLEOTIDE SEQUENCE [LARGE SCALE GENOMIC DNA]</scope>
</reference>
<sequence>ANRLRAGRAPDGGRSIHEHEAVCRVIEPMVGVDQLDAPALQSAELLCRRLQVIEGARAVSPSAPDYSAADEYMGWAPHRGGAAAAPQLQKHAAANLRDNAAVLKEAKKVKEEQKLRRGPKGGGGKGGPAHAPSPAAKHVRSRAEIPEVDAAAPAAETVLDPTGKECVLDYESRKMKTPDEWSRALDSDPPITTYMDEVLKNDHAAYHPFISDLARANTLGLTCRPKAVPLAAAPADGDTSCPQNIDVIGADPVRCNSILNAMCTQRKRHVLQFRRLLPLVAADFRLPWGPVVTACDACRAVSRLGPAARKRPAVGRSLARKDFLECRPFIGASRAERSARRQETSGPCHLLGPDERGFLEWNAVAPQTQRNYQEALAEFQSSAAARSLPLATAADADLALTNCADFAWGTGLERAVLLKTYAALISERPDIPRKGSLRLPRFSRAPQGWERLDPGQTRPPIPWQVTALLASAISTSRPRSGSRKHCGSNLRPSVRGGLADESILLDSVEVPWLGPLAARCRTAAPTMLPFGSNAQELGRPWRRALQLVRPGRRCAPYQLRRGGPSHDRLCRHWSLAEIKGRGRWASDYSMKRHEAHALLQQELAELDAATREQADAAPDRLHKVPETASQGWDIADGCGADLRSPDIIDTLLSRVQSGAIMGAHVGLDCKTRSRARKLDGRGPPPLRSDGDIWGLPSASRCDAGLRSIASHAKEE</sequence>
<accession>A0ABN9PWS6</accession>
<proteinExistence type="predicted"/>